<reference evidence="1 2" key="1">
    <citation type="submission" date="2019-11" db="EMBL/GenBank/DDBJ databases">
        <title>Whole genome sequence of Oryza granulata.</title>
        <authorList>
            <person name="Li W."/>
        </authorList>
    </citation>
    <scope>NUCLEOTIDE SEQUENCE [LARGE SCALE GENOMIC DNA]</scope>
    <source>
        <strain evidence="2">cv. Menghai</strain>
        <tissue evidence="1">Leaf</tissue>
    </source>
</reference>
<name>A0A6G1DAS6_9ORYZ</name>
<gene>
    <name evidence="1" type="ORF">E2562_028737</name>
</gene>
<proteinExistence type="predicted"/>
<accession>A0A6G1DAS6</accession>
<dbReference type="EMBL" id="SPHZ02000007">
    <property type="protein sequence ID" value="KAF0908853.1"/>
    <property type="molecule type" value="Genomic_DNA"/>
</dbReference>
<dbReference type="AlphaFoldDB" id="A0A6G1DAS6"/>
<dbReference type="Proteomes" id="UP000479710">
    <property type="component" value="Unassembled WGS sequence"/>
</dbReference>
<sequence>MATFVADTDRAALVKAFDESRTNVCGLVESDVSTICNIFCHLDPNASVSLSPLASPSLLATSLFLRPSSLRSRLWPHDTRDSSTLSTTGP</sequence>
<evidence type="ECO:0000313" key="2">
    <source>
        <dbReference type="Proteomes" id="UP000479710"/>
    </source>
</evidence>
<evidence type="ECO:0000313" key="1">
    <source>
        <dbReference type="EMBL" id="KAF0908853.1"/>
    </source>
</evidence>
<protein>
    <submittedName>
        <fullName evidence="1">Uncharacterized protein</fullName>
    </submittedName>
</protein>
<comment type="caution">
    <text evidence="1">The sequence shown here is derived from an EMBL/GenBank/DDBJ whole genome shotgun (WGS) entry which is preliminary data.</text>
</comment>
<organism evidence="1 2">
    <name type="scientific">Oryza meyeriana var. granulata</name>
    <dbReference type="NCBI Taxonomy" id="110450"/>
    <lineage>
        <taxon>Eukaryota</taxon>
        <taxon>Viridiplantae</taxon>
        <taxon>Streptophyta</taxon>
        <taxon>Embryophyta</taxon>
        <taxon>Tracheophyta</taxon>
        <taxon>Spermatophyta</taxon>
        <taxon>Magnoliopsida</taxon>
        <taxon>Liliopsida</taxon>
        <taxon>Poales</taxon>
        <taxon>Poaceae</taxon>
        <taxon>BOP clade</taxon>
        <taxon>Oryzoideae</taxon>
        <taxon>Oryzeae</taxon>
        <taxon>Oryzinae</taxon>
        <taxon>Oryza</taxon>
        <taxon>Oryza meyeriana</taxon>
    </lineage>
</organism>
<keyword evidence="2" id="KW-1185">Reference proteome</keyword>